<organism evidence="2 3">
    <name type="scientific">Aaosphaeria arxii CBS 175.79</name>
    <dbReference type="NCBI Taxonomy" id="1450172"/>
    <lineage>
        <taxon>Eukaryota</taxon>
        <taxon>Fungi</taxon>
        <taxon>Dikarya</taxon>
        <taxon>Ascomycota</taxon>
        <taxon>Pezizomycotina</taxon>
        <taxon>Dothideomycetes</taxon>
        <taxon>Pleosporomycetidae</taxon>
        <taxon>Pleosporales</taxon>
        <taxon>Pleosporales incertae sedis</taxon>
        <taxon>Aaosphaeria</taxon>
    </lineage>
</organism>
<keyword evidence="3" id="KW-1185">Reference proteome</keyword>
<dbReference type="OrthoDB" id="5130616at2759"/>
<feature type="compositionally biased region" description="Acidic residues" evidence="1">
    <location>
        <begin position="132"/>
        <end position="152"/>
    </location>
</feature>
<dbReference type="InterPro" id="IPR036047">
    <property type="entry name" value="F-box-like_dom_sf"/>
</dbReference>
<sequence>MGSKVPYLPAELVSHILKRCTPSTLAAAARCSRQYNNIATPLLYEYIDFDDELDDELDDYEEEPEKAPEKAPLMALAILFSSKPHLAAYVRHLSVRPKYGWPRRLKDTDSSSGSSSDDYSIDMPERTWELENPGELESTDELGSAEELESAEELDRAEELHISEELDRDEDSLSSWESPEGFYSDDDDHSDGPEQSRQVDSILDCCDEERVKQIMEVKNYELLHAVLLPTFPNLVSLDVMDSEYNNHMDRMFIRFGTGAQHGSAFTKLKSLFWCYRMMPCTPAGVIIPPAIFALPVIDKVYLHQARGCGASHEDEDEDEDDAWDYRRDREAEDFRLARLSPRSSTCTHLELRDCRFNKKDLLKIICIPKSLRVFVYELGPWQLGSVSFSTIREGLEFQKDTLEEFCLDYCHNGVGAWRWLEEDCPARSMVLDDFPRLTRLKIASGFVIGIDLRQPSGHTDLWHRRLRQYLPRSIERLQLTHCEVLDNIQILILLDALTDVLIEKARLAPRLYEITLEVTASIVKEQLPFLEQLIRKAADAGTDIVLLNNFKDSADKGRSRKVERKWGFDENIERTDCGDNEAYKPIYEKIVVQTSAPEIS</sequence>
<feature type="compositionally biased region" description="Low complexity" evidence="1">
    <location>
        <begin position="110"/>
        <end position="122"/>
    </location>
</feature>
<dbReference type="CDD" id="cd09917">
    <property type="entry name" value="F-box_SF"/>
    <property type="match status" value="1"/>
</dbReference>
<dbReference type="SUPFAM" id="SSF81383">
    <property type="entry name" value="F-box domain"/>
    <property type="match status" value="1"/>
</dbReference>
<gene>
    <name evidence="2" type="ORF">BU24DRAFT_422787</name>
</gene>
<evidence type="ECO:0000256" key="1">
    <source>
        <dbReference type="SAM" id="MobiDB-lite"/>
    </source>
</evidence>
<dbReference type="EMBL" id="ML978069">
    <property type="protein sequence ID" value="KAF2016448.1"/>
    <property type="molecule type" value="Genomic_DNA"/>
</dbReference>
<dbReference type="Proteomes" id="UP000799778">
    <property type="component" value="Unassembled WGS sequence"/>
</dbReference>
<dbReference type="GeneID" id="54285473"/>
<evidence type="ECO:0000313" key="2">
    <source>
        <dbReference type="EMBL" id="KAF2016448.1"/>
    </source>
</evidence>
<name>A0A6A5XT34_9PLEO</name>
<dbReference type="AlphaFoldDB" id="A0A6A5XT34"/>
<protein>
    <submittedName>
        <fullName evidence="2">Uncharacterized protein</fullName>
    </submittedName>
</protein>
<dbReference type="RefSeq" id="XP_033384787.1">
    <property type="nucleotide sequence ID" value="XM_033528076.1"/>
</dbReference>
<feature type="region of interest" description="Disordered" evidence="1">
    <location>
        <begin position="104"/>
        <end position="200"/>
    </location>
</feature>
<feature type="compositionally biased region" description="Basic and acidic residues" evidence="1">
    <location>
        <begin position="153"/>
        <end position="165"/>
    </location>
</feature>
<accession>A0A6A5XT34</accession>
<evidence type="ECO:0000313" key="3">
    <source>
        <dbReference type="Proteomes" id="UP000799778"/>
    </source>
</evidence>
<reference evidence="2" key="1">
    <citation type="journal article" date="2020" name="Stud. Mycol.">
        <title>101 Dothideomycetes genomes: a test case for predicting lifestyles and emergence of pathogens.</title>
        <authorList>
            <person name="Haridas S."/>
            <person name="Albert R."/>
            <person name="Binder M."/>
            <person name="Bloem J."/>
            <person name="Labutti K."/>
            <person name="Salamov A."/>
            <person name="Andreopoulos B."/>
            <person name="Baker S."/>
            <person name="Barry K."/>
            <person name="Bills G."/>
            <person name="Bluhm B."/>
            <person name="Cannon C."/>
            <person name="Castanera R."/>
            <person name="Culley D."/>
            <person name="Daum C."/>
            <person name="Ezra D."/>
            <person name="Gonzalez J."/>
            <person name="Henrissat B."/>
            <person name="Kuo A."/>
            <person name="Liang C."/>
            <person name="Lipzen A."/>
            <person name="Lutzoni F."/>
            <person name="Magnuson J."/>
            <person name="Mondo S."/>
            <person name="Nolan M."/>
            <person name="Ohm R."/>
            <person name="Pangilinan J."/>
            <person name="Park H.-J."/>
            <person name="Ramirez L."/>
            <person name="Alfaro M."/>
            <person name="Sun H."/>
            <person name="Tritt A."/>
            <person name="Yoshinaga Y."/>
            <person name="Zwiers L.-H."/>
            <person name="Turgeon B."/>
            <person name="Goodwin S."/>
            <person name="Spatafora J."/>
            <person name="Crous P."/>
            <person name="Grigoriev I."/>
        </authorList>
    </citation>
    <scope>NUCLEOTIDE SEQUENCE</scope>
    <source>
        <strain evidence="2">CBS 175.79</strain>
    </source>
</reference>
<proteinExistence type="predicted"/>